<dbReference type="OrthoDB" id="766447at2"/>
<proteinExistence type="predicted"/>
<protein>
    <recommendedName>
        <fullName evidence="3">Lipocalin-like domain-containing protein</fullName>
    </recommendedName>
</protein>
<organism evidence="1 2">
    <name type="scientific">Flavobacterium phragmitis</name>
    <dbReference type="NCBI Taxonomy" id="739143"/>
    <lineage>
        <taxon>Bacteria</taxon>
        <taxon>Pseudomonadati</taxon>
        <taxon>Bacteroidota</taxon>
        <taxon>Flavobacteriia</taxon>
        <taxon>Flavobacteriales</taxon>
        <taxon>Flavobacteriaceae</taxon>
        <taxon>Flavobacterium</taxon>
    </lineage>
</organism>
<dbReference type="AlphaFoldDB" id="A0A1I1LZ13"/>
<sequence>MKKMPIMVLLICVCISCQRKKGAEGQNIEEFGHLKDSISGNFQPFRQPDASILGFWNSEMLCSKADCGLYVIGDRRNEIWEFMEDSAKVYAHALHGKKLLTVFRAVYNGDQIVLESCRDSLSENTLKINILLDDLKDNVIKGTQKITIEDNCISVFDVELTRAEKGI</sequence>
<keyword evidence="2" id="KW-1185">Reference proteome</keyword>
<evidence type="ECO:0000313" key="1">
    <source>
        <dbReference type="EMBL" id="SFC75573.1"/>
    </source>
</evidence>
<gene>
    <name evidence="1" type="ORF">SAMN05216297_102163</name>
</gene>
<accession>A0A1I1LZ13</accession>
<name>A0A1I1LZ13_9FLAO</name>
<dbReference type="EMBL" id="FOMH01000002">
    <property type="protein sequence ID" value="SFC75573.1"/>
    <property type="molecule type" value="Genomic_DNA"/>
</dbReference>
<dbReference type="Proteomes" id="UP000199672">
    <property type="component" value="Unassembled WGS sequence"/>
</dbReference>
<reference evidence="2" key="1">
    <citation type="submission" date="2016-10" db="EMBL/GenBank/DDBJ databases">
        <authorList>
            <person name="Varghese N."/>
            <person name="Submissions S."/>
        </authorList>
    </citation>
    <scope>NUCLEOTIDE SEQUENCE [LARGE SCALE GENOMIC DNA]</scope>
    <source>
        <strain evidence="2">CGMCC 1.10370</strain>
    </source>
</reference>
<evidence type="ECO:0000313" key="2">
    <source>
        <dbReference type="Proteomes" id="UP000199672"/>
    </source>
</evidence>
<evidence type="ECO:0008006" key="3">
    <source>
        <dbReference type="Google" id="ProtNLM"/>
    </source>
</evidence>
<dbReference type="RefSeq" id="WP_091490962.1">
    <property type="nucleotide sequence ID" value="NZ_FOMH01000002.1"/>
</dbReference>